<evidence type="ECO:0000313" key="4">
    <source>
        <dbReference type="Proteomes" id="UP000499080"/>
    </source>
</evidence>
<dbReference type="InterPro" id="IPR011722">
    <property type="entry name" value="Hemimethylated_DNA-bd_dom"/>
</dbReference>
<dbReference type="PANTHER" id="PTHR48439:SF1">
    <property type="entry name" value="HEMIMETHYLATED DNA-BINDING DOMAIN-CONTAINING PROTEIN"/>
    <property type="match status" value="1"/>
</dbReference>
<evidence type="ECO:0000259" key="2">
    <source>
        <dbReference type="SMART" id="SM00992"/>
    </source>
</evidence>
<keyword evidence="4" id="KW-1185">Reference proteome</keyword>
<dbReference type="InterPro" id="IPR036623">
    <property type="entry name" value="Hemimethylated_DNA-bd_sf"/>
</dbReference>
<reference evidence="3 4" key="1">
    <citation type="journal article" date="2019" name="Sci. Rep.">
        <title>Orb-weaving spider Araneus ventricosus genome elucidates the spidroin gene catalogue.</title>
        <authorList>
            <person name="Kono N."/>
            <person name="Nakamura H."/>
            <person name="Ohtoshi R."/>
            <person name="Moran D.A.P."/>
            <person name="Shinohara A."/>
            <person name="Yoshida Y."/>
            <person name="Fujiwara M."/>
            <person name="Mori M."/>
            <person name="Tomita M."/>
            <person name="Arakawa K."/>
        </authorList>
    </citation>
    <scope>NUCLEOTIDE SEQUENCE [LARGE SCALE GENOMIC DNA]</scope>
</reference>
<dbReference type="PANTHER" id="PTHR48439">
    <property type="entry name" value="HEMIMETHYLATED DNA-BINDING DOMAIN-CONTAINING PROTEIN"/>
    <property type="match status" value="1"/>
</dbReference>
<proteinExistence type="predicted"/>
<sequence>MAHHYFFLLFENIHLSRKLPPHKPQRRLIHCRETPQHPRGLRTGYGPSQERSQGQAELRRERPAPRARSLKIPPNHITLMYKYRCVIYGWDVTCAASKDWITSMGVYELKYKDQQPFYLVLVDDGTNRYAAQENLECDYGLQPISHAEVGRYFDSFHGTYYFPNEQKQQEYPDDNAVREQVLNASQFLCQEKGKA</sequence>
<dbReference type="SMART" id="SM00992">
    <property type="entry name" value="YccV-like"/>
    <property type="match status" value="1"/>
</dbReference>
<feature type="region of interest" description="Disordered" evidence="1">
    <location>
        <begin position="31"/>
        <end position="67"/>
    </location>
</feature>
<organism evidence="3 4">
    <name type="scientific">Araneus ventricosus</name>
    <name type="common">Orbweaver spider</name>
    <name type="synonym">Epeira ventricosa</name>
    <dbReference type="NCBI Taxonomy" id="182803"/>
    <lineage>
        <taxon>Eukaryota</taxon>
        <taxon>Metazoa</taxon>
        <taxon>Ecdysozoa</taxon>
        <taxon>Arthropoda</taxon>
        <taxon>Chelicerata</taxon>
        <taxon>Arachnida</taxon>
        <taxon>Araneae</taxon>
        <taxon>Araneomorphae</taxon>
        <taxon>Entelegynae</taxon>
        <taxon>Araneoidea</taxon>
        <taxon>Araneidae</taxon>
        <taxon>Araneus</taxon>
    </lineage>
</organism>
<evidence type="ECO:0000256" key="1">
    <source>
        <dbReference type="SAM" id="MobiDB-lite"/>
    </source>
</evidence>
<dbReference type="Proteomes" id="UP000499080">
    <property type="component" value="Unassembled WGS sequence"/>
</dbReference>
<dbReference type="InterPro" id="IPR053189">
    <property type="entry name" value="Clp_protease_adapter_ClpF"/>
</dbReference>
<dbReference type="NCBIfam" id="TIGR02097">
    <property type="entry name" value="yccV"/>
    <property type="match status" value="1"/>
</dbReference>
<comment type="caution">
    <text evidence="3">The sequence shown here is derived from an EMBL/GenBank/DDBJ whole genome shotgun (WGS) entry which is preliminary data.</text>
</comment>
<gene>
    <name evidence="3" type="primary">Fbxo21</name>
    <name evidence="3" type="ORF">AVEN_137930_1</name>
</gene>
<evidence type="ECO:0000313" key="3">
    <source>
        <dbReference type="EMBL" id="GBO02744.1"/>
    </source>
</evidence>
<dbReference type="OrthoDB" id="28868at2759"/>
<accession>A0A4Y2TSU1</accession>
<dbReference type="Gene3D" id="2.30.30.390">
    <property type="entry name" value="Hemimethylated DNA-binding domain"/>
    <property type="match status" value="1"/>
</dbReference>
<dbReference type="AlphaFoldDB" id="A0A4Y2TSU1"/>
<dbReference type="Pfam" id="PF08755">
    <property type="entry name" value="YccV-like"/>
    <property type="match status" value="1"/>
</dbReference>
<feature type="domain" description="Hemimethylated DNA-binding" evidence="2">
    <location>
        <begin position="79"/>
        <end position="164"/>
    </location>
</feature>
<dbReference type="EMBL" id="BGPR01030312">
    <property type="protein sequence ID" value="GBO02744.1"/>
    <property type="molecule type" value="Genomic_DNA"/>
</dbReference>
<dbReference type="SUPFAM" id="SSF141255">
    <property type="entry name" value="YccV-like"/>
    <property type="match status" value="1"/>
</dbReference>
<name>A0A4Y2TSU1_ARAVE</name>
<dbReference type="GO" id="GO:0003677">
    <property type="term" value="F:DNA binding"/>
    <property type="evidence" value="ECO:0007669"/>
    <property type="project" value="InterPro"/>
</dbReference>
<protein>
    <submittedName>
        <fullName evidence="3">F-box only protein 21</fullName>
    </submittedName>
</protein>